<evidence type="ECO:0000259" key="6">
    <source>
        <dbReference type="SMART" id="SM01313"/>
    </source>
</evidence>
<organism evidence="7 8">
    <name type="scientific">Porites lobata</name>
    <dbReference type="NCBI Taxonomy" id="104759"/>
    <lineage>
        <taxon>Eukaryota</taxon>
        <taxon>Metazoa</taxon>
        <taxon>Cnidaria</taxon>
        <taxon>Anthozoa</taxon>
        <taxon>Hexacorallia</taxon>
        <taxon>Scleractinia</taxon>
        <taxon>Fungiina</taxon>
        <taxon>Poritidae</taxon>
        <taxon>Porites</taxon>
    </lineage>
</organism>
<dbReference type="SMART" id="SM01313">
    <property type="entry name" value="Sec3-PIP2_bind"/>
    <property type="match status" value="1"/>
</dbReference>
<dbReference type="Gene3D" id="2.30.29.90">
    <property type="match status" value="1"/>
</dbReference>
<feature type="compositionally biased region" description="Low complexity" evidence="5">
    <location>
        <begin position="484"/>
        <end position="505"/>
    </location>
</feature>
<evidence type="ECO:0000256" key="5">
    <source>
        <dbReference type="SAM" id="MobiDB-lite"/>
    </source>
</evidence>
<feature type="compositionally biased region" description="Basic and acidic residues" evidence="5">
    <location>
        <begin position="471"/>
        <end position="483"/>
    </location>
</feature>
<evidence type="ECO:0000256" key="3">
    <source>
        <dbReference type="ARBA" id="ARBA00022483"/>
    </source>
</evidence>
<dbReference type="Proteomes" id="UP001159405">
    <property type="component" value="Unassembled WGS sequence"/>
</dbReference>
<dbReference type="Pfam" id="PF15277">
    <property type="entry name" value="Sec3-PIP2_bind"/>
    <property type="match status" value="1"/>
</dbReference>
<accession>A0ABN8NZI3</accession>
<gene>
    <name evidence="7" type="ORF">PLOB_00032668</name>
</gene>
<dbReference type="PANTHER" id="PTHR16092:SF14">
    <property type="entry name" value="EXOCYST COMPLEX COMPONENT 1 ISOFORM X1"/>
    <property type="match status" value="1"/>
</dbReference>
<proteinExistence type="inferred from homology"/>
<keyword evidence="8" id="KW-1185">Reference proteome</keyword>
<dbReference type="EMBL" id="CALNXK010000043">
    <property type="protein sequence ID" value="CAH3126831.1"/>
    <property type="molecule type" value="Genomic_DNA"/>
</dbReference>
<sequence length="904" mass="104357">MAAIKHNLQRDLFKPNEERLHAVVSVTKVGKKKKASFLCVAVTEVKPETVSIYQVKRTEKDSYKKRSNWRLKDLKFIDGKDETNENPEFHLHFDKTYKWVASSVQDKNNFIIALWRLCERHLTQRKPQLLHVSVIEDVIHGGESSRAQQHTDEGAGVEDYQELTKREENDLEYMISQTENAISNIEAFTEQLSRDLSVLDGANIHSIMNAEPQVESLMQLLNDALNELENLDTRLTGYDTLLREVRAQMEVMEDKDKHMVTESTNRKKLLEEVEALVSTLDVPERNIAALQEADLSKGMGLKECTHAAFSVLHALQTDLSPGLTEMRAVKEQRDKLLKLSSDFAQRLKHHLFEIFTRHGIEPETVVQHSSELCIPKHLACHNDLVPFSDLMKWLKEVDQTVFLQLCEAYTQCLSKVYERELKDFFEAAKQRTLTKGVRGYSAFKMTGSSSAVNREDPRMSPRPSPRKGSLRPKEKAQERKDNDSLSIGSDSRSRSGSLSSMDSSDQLQEGRSKFERVFDILLLELEPVCTAEQEFVQKFFDFILEEPELSETSNNPFSVDSSDGAMSSRPKSVDSTDVKDRTPLNEEVRKIMQGLFNVLETELQSYIHFADRLDNFNTMYMLVKIGHFVITTQLSGSPVSYLSQQLGNCLISVKRLFDKFITSLKKQIEETKVPKTKKCGVLPFVSKFEEFAAISESVFKNSDRRNDLDKAYHHLIRVVFDNVERMAEEHQKTPRGVVMMENYHHLFRVLTRLKIVCLENEKREAKKKYLDSQKMYVKDMLGRPMEKLSIFFEGVQERIAAGVKEDEVGYQLAFSKQELRKNIKEYPAKELKKGLEQLYKKVEKHLCEEENLLQVVWHSMQDDFIQQYKHFEDLIQRCYPGSMINLEVTINDILTFFSNIAQSH</sequence>
<feature type="region of interest" description="Disordered" evidence="5">
    <location>
        <begin position="551"/>
        <end position="579"/>
    </location>
</feature>
<dbReference type="CDD" id="cd14683">
    <property type="entry name" value="PH-EXOC1"/>
    <property type="match status" value="1"/>
</dbReference>
<evidence type="ECO:0000313" key="8">
    <source>
        <dbReference type="Proteomes" id="UP001159405"/>
    </source>
</evidence>
<dbReference type="PANTHER" id="PTHR16092">
    <property type="entry name" value="SEC3/SYNTAXIN-RELATED"/>
    <property type="match status" value="1"/>
</dbReference>
<name>A0ABN8NZI3_9CNID</name>
<evidence type="ECO:0000256" key="2">
    <source>
        <dbReference type="ARBA" id="ARBA00022448"/>
    </source>
</evidence>
<comment type="caution">
    <text evidence="7">The sequence shown here is derived from an EMBL/GenBank/DDBJ whole genome shotgun (WGS) entry which is preliminary data.</text>
</comment>
<keyword evidence="3" id="KW-0268">Exocytosis</keyword>
<reference evidence="7 8" key="1">
    <citation type="submission" date="2022-05" db="EMBL/GenBank/DDBJ databases">
        <authorList>
            <consortium name="Genoscope - CEA"/>
            <person name="William W."/>
        </authorList>
    </citation>
    <scope>NUCLEOTIDE SEQUENCE [LARGE SCALE GENOMIC DNA]</scope>
</reference>
<keyword evidence="2" id="KW-0813">Transport</keyword>
<keyword evidence="4" id="KW-0175">Coiled coil</keyword>
<comment type="similarity">
    <text evidence="1">Belongs to the SEC3 family.</text>
</comment>
<evidence type="ECO:0000256" key="1">
    <source>
        <dbReference type="ARBA" id="ARBA00006518"/>
    </source>
</evidence>
<dbReference type="InterPro" id="IPR019160">
    <property type="entry name" value="Sec3_CC"/>
</dbReference>
<evidence type="ECO:0000256" key="4">
    <source>
        <dbReference type="ARBA" id="ARBA00023054"/>
    </source>
</evidence>
<protein>
    <recommendedName>
        <fullName evidence="6">Exocyst complex component Sec3 PIP2-binding N-terminal domain-containing protein</fullName>
    </recommendedName>
</protein>
<feature type="domain" description="Exocyst complex component Sec3 PIP2-binding N-terminal" evidence="6">
    <location>
        <begin position="31"/>
        <end position="121"/>
    </location>
</feature>
<feature type="compositionally biased region" description="Polar residues" evidence="5">
    <location>
        <begin position="551"/>
        <end position="570"/>
    </location>
</feature>
<evidence type="ECO:0000313" key="7">
    <source>
        <dbReference type="EMBL" id="CAH3126831.1"/>
    </source>
</evidence>
<dbReference type="Pfam" id="PF20654">
    <property type="entry name" value="Sec3_C-term"/>
    <property type="match status" value="1"/>
</dbReference>
<dbReference type="InterPro" id="IPR048628">
    <property type="entry name" value="Sec3_C"/>
</dbReference>
<dbReference type="Pfam" id="PF09763">
    <property type="entry name" value="Sec3_CC"/>
    <property type="match status" value="1"/>
</dbReference>
<feature type="region of interest" description="Disordered" evidence="5">
    <location>
        <begin position="448"/>
        <end position="507"/>
    </location>
</feature>
<dbReference type="InterPro" id="IPR028258">
    <property type="entry name" value="Sec3-PIP2_bind"/>
</dbReference>